<reference evidence="11 12" key="1">
    <citation type="journal article" date="2016" name="Nat. Commun.">
        <title>Thousands of microbial genomes shed light on interconnected biogeochemical processes in an aquifer system.</title>
        <authorList>
            <person name="Anantharaman K."/>
            <person name="Brown C.T."/>
            <person name="Hug L.A."/>
            <person name="Sharon I."/>
            <person name="Castelle C.J."/>
            <person name="Probst A.J."/>
            <person name="Thomas B.C."/>
            <person name="Singh A."/>
            <person name="Wilkins M.J."/>
            <person name="Karaoz U."/>
            <person name="Brodie E.L."/>
            <person name="Williams K.H."/>
            <person name="Hubbard S.S."/>
            <person name="Banfield J.F."/>
        </authorList>
    </citation>
    <scope>NUCLEOTIDE SEQUENCE [LARGE SCALE GENOMIC DNA]</scope>
</reference>
<proteinExistence type="inferred from homology"/>
<dbReference type="NCBIfam" id="TIGR00262">
    <property type="entry name" value="trpA"/>
    <property type="match status" value="1"/>
</dbReference>
<dbReference type="HAMAP" id="MF_00131">
    <property type="entry name" value="Trp_synth_alpha"/>
    <property type="match status" value="1"/>
</dbReference>
<dbReference type="PANTHER" id="PTHR43406:SF1">
    <property type="entry name" value="TRYPTOPHAN SYNTHASE ALPHA CHAIN, CHLOROPLASTIC"/>
    <property type="match status" value="1"/>
</dbReference>
<evidence type="ECO:0000313" key="11">
    <source>
        <dbReference type="EMBL" id="OGW99391.1"/>
    </source>
</evidence>
<evidence type="ECO:0000256" key="3">
    <source>
        <dbReference type="ARBA" id="ARBA00011270"/>
    </source>
</evidence>
<dbReference type="GO" id="GO:0004834">
    <property type="term" value="F:tryptophan synthase activity"/>
    <property type="evidence" value="ECO:0007669"/>
    <property type="project" value="UniProtKB-UniRule"/>
</dbReference>
<dbReference type="Gene3D" id="3.20.20.70">
    <property type="entry name" value="Aldolase class I"/>
    <property type="match status" value="1"/>
</dbReference>
<keyword evidence="7 9" id="KW-0456">Lyase</keyword>
<comment type="function">
    <text evidence="1 9">The alpha subunit is responsible for the aldol cleavage of indoleglycerol phosphate to indole and glyceraldehyde 3-phosphate.</text>
</comment>
<organism evidence="11 12">
    <name type="scientific">Candidatus Danuiimicrobium aquiferis</name>
    <dbReference type="NCBI Taxonomy" id="1801832"/>
    <lineage>
        <taxon>Bacteria</taxon>
        <taxon>Pseudomonadati</taxon>
        <taxon>Candidatus Omnitrophota</taxon>
        <taxon>Candidatus Danuiimicrobium</taxon>
    </lineage>
</organism>
<evidence type="ECO:0000256" key="4">
    <source>
        <dbReference type="ARBA" id="ARBA00022605"/>
    </source>
</evidence>
<dbReference type="Pfam" id="PF00290">
    <property type="entry name" value="Trp_syntA"/>
    <property type="match status" value="1"/>
</dbReference>
<sequence>MDNRLTKLINQAKKTKRKLFVAYVTLGYPGLAVTEKAILTLEKAGADILELGIPFSDPLADGPTIQGASEYALRRDISIKDGVRLIEKLRKKNLKMPVVCFSYWNPILHFGGDQLFRKLKQNGFDGLIIPDLSIEEGQAIEEKAKANNLSLVYLVAPTTNPARMKKIAKRSNDFIYYVSLRGVTGVRNSVPTDLVENVKLLKRITKKPILVGFGVSEPEQAREICKTADGIIVGSAIVKELGKGESGIKRIESMARAIRKSIS</sequence>
<evidence type="ECO:0000256" key="9">
    <source>
        <dbReference type="HAMAP-Rule" id="MF_00131"/>
    </source>
</evidence>
<keyword evidence="5 9" id="KW-0822">Tryptophan biosynthesis</keyword>
<dbReference type="FunFam" id="3.20.20.70:FF:000037">
    <property type="entry name" value="Tryptophan synthase alpha chain"/>
    <property type="match status" value="1"/>
</dbReference>
<evidence type="ECO:0000313" key="12">
    <source>
        <dbReference type="Proteomes" id="UP000178187"/>
    </source>
</evidence>
<name>A0A1G1L2M0_9BACT</name>
<accession>A0A1G1L2M0</accession>
<dbReference type="PROSITE" id="PS00167">
    <property type="entry name" value="TRP_SYNTHASE_ALPHA"/>
    <property type="match status" value="1"/>
</dbReference>
<dbReference type="InterPro" id="IPR013785">
    <property type="entry name" value="Aldolase_TIM"/>
</dbReference>
<comment type="similarity">
    <text evidence="9 10">Belongs to the TrpA family.</text>
</comment>
<dbReference type="InterPro" id="IPR002028">
    <property type="entry name" value="Trp_synthase_suA"/>
</dbReference>
<dbReference type="SUPFAM" id="SSF51366">
    <property type="entry name" value="Ribulose-phoshate binding barrel"/>
    <property type="match status" value="1"/>
</dbReference>
<comment type="caution">
    <text evidence="11">The sequence shown here is derived from an EMBL/GenBank/DDBJ whole genome shotgun (WGS) entry which is preliminary data.</text>
</comment>
<dbReference type="CDD" id="cd04724">
    <property type="entry name" value="Tryptophan_synthase_alpha"/>
    <property type="match status" value="1"/>
</dbReference>
<dbReference type="GO" id="GO:0005829">
    <property type="term" value="C:cytosol"/>
    <property type="evidence" value="ECO:0007669"/>
    <property type="project" value="TreeGrafter"/>
</dbReference>
<dbReference type="EC" id="4.2.1.20" evidence="9"/>
<protein>
    <recommendedName>
        <fullName evidence="9">Tryptophan synthase alpha chain</fullName>
        <ecNumber evidence="9">4.2.1.20</ecNumber>
    </recommendedName>
</protein>
<evidence type="ECO:0000256" key="8">
    <source>
        <dbReference type="ARBA" id="ARBA00049047"/>
    </source>
</evidence>
<evidence type="ECO:0000256" key="2">
    <source>
        <dbReference type="ARBA" id="ARBA00004733"/>
    </source>
</evidence>
<dbReference type="AlphaFoldDB" id="A0A1G1L2M0"/>
<evidence type="ECO:0000256" key="6">
    <source>
        <dbReference type="ARBA" id="ARBA00023141"/>
    </source>
</evidence>
<gene>
    <name evidence="9" type="primary">trpA</name>
    <name evidence="11" type="ORF">A3G33_06805</name>
</gene>
<comment type="subunit">
    <text evidence="3 9">Tetramer of two alpha and two beta chains.</text>
</comment>
<dbReference type="Proteomes" id="UP000178187">
    <property type="component" value="Unassembled WGS sequence"/>
</dbReference>
<feature type="active site" description="Proton acceptor" evidence="9">
    <location>
        <position position="61"/>
    </location>
</feature>
<dbReference type="InterPro" id="IPR018204">
    <property type="entry name" value="Trp_synthase_alpha_AS"/>
</dbReference>
<keyword evidence="6 9" id="KW-0057">Aromatic amino acid biosynthesis</keyword>
<dbReference type="PANTHER" id="PTHR43406">
    <property type="entry name" value="TRYPTOPHAN SYNTHASE, ALPHA CHAIN"/>
    <property type="match status" value="1"/>
</dbReference>
<evidence type="ECO:0000256" key="1">
    <source>
        <dbReference type="ARBA" id="ARBA00003365"/>
    </source>
</evidence>
<keyword evidence="4 9" id="KW-0028">Amino-acid biosynthesis</keyword>
<feature type="active site" description="Proton acceptor" evidence="9">
    <location>
        <position position="50"/>
    </location>
</feature>
<comment type="catalytic activity">
    <reaction evidence="8 9">
        <text>(1S,2R)-1-C-(indol-3-yl)glycerol 3-phosphate + L-serine = D-glyceraldehyde 3-phosphate + L-tryptophan + H2O</text>
        <dbReference type="Rhea" id="RHEA:10532"/>
        <dbReference type="ChEBI" id="CHEBI:15377"/>
        <dbReference type="ChEBI" id="CHEBI:33384"/>
        <dbReference type="ChEBI" id="CHEBI:57912"/>
        <dbReference type="ChEBI" id="CHEBI:58866"/>
        <dbReference type="ChEBI" id="CHEBI:59776"/>
        <dbReference type="EC" id="4.2.1.20"/>
    </reaction>
</comment>
<dbReference type="EMBL" id="MHFR01000008">
    <property type="protein sequence ID" value="OGW99391.1"/>
    <property type="molecule type" value="Genomic_DNA"/>
</dbReference>
<dbReference type="UniPathway" id="UPA00035">
    <property type="reaction ID" value="UER00044"/>
</dbReference>
<evidence type="ECO:0000256" key="5">
    <source>
        <dbReference type="ARBA" id="ARBA00022822"/>
    </source>
</evidence>
<evidence type="ECO:0000256" key="10">
    <source>
        <dbReference type="RuleBase" id="RU003662"/>
    </source>
</evidence>
<evidence type="ECO:0000256" key="7">
    <source>
        <dbReference type="ARBA" id="ARBA00023239"/>
    </source>
</evidence>
<comment type="pathway">
    <text evidence="2 9">Amino-acid biosynthesis; L-tryptophan biosynthesis; L-tryptophan from chorismate: step 5/5.</text>
</comment>
<dbReference type="InterPro" id="IPR011060">
    <property type="entry name" value="RibuloseP-bd_barrel"/>
</dbReference>